<dbReference type="EMBL" id="CAAALY010271904">
    <property type="protein sequence ID" value="VEL41978.1"/>
    <property type="molecule type" value="Genomic_DNA"/>
</dbReference>
<comment type="caution">
    <text evidence="1">The sequence shown here is derived from an EMBL/GenBank/DDBJ whole genome shotgun (WGS) entry which is preliminary data.</text>
</comment>
<proteinExistence type="predicted"/>
<evidence type="ECO:0000313" key="1">
    <source>
        <dbReference type="EMBL" id="VEL41978.1"/>
    </source>
</evidence>
<protein>
    <submittedName>
        <fullName evidence="1">Uncharacterized protein</fullName>
    </submittedName>
</protein>
<evidence type="ECO:0000313" key="2">
    <source>
        <dbReference type="Proteomes" id="UP000784294"/>
    </source>
</evidence>
<reference evidence="1" key="1">
    <citation type="submission" date="2018-11" db="EMBL/GenBank/DDBJ databases">
        <authorList>
            <consortium name="Pathogen Informatics"/>
        </authorList>
    </citation>
    <scope>NUCLEOTIDE SEQUENCE</scope>
</reference>
<gene>
    <name evidence="1" type="ORF">PXEA_LOCUS35418</name>
</gene>
<dbReference type="AlphaFoldDB" id="A0A448XQ11"/>
<sequence>MRRFELAFHCVELSSTLMISDCRARTDGSLTSNFVSLSISHEFAPKAQREADQLSVQVKDLCDEVSVLFSDASSDTFSNNQQALCGHCLTLNQRIISLSEATNRAGISQWRRDAMREELSSAKKLIENREKGAKLQITNQVDILFSSYF</sequence>
<organism evidence="1 2">
    <name type="scientific">Protopolystoma xenopodis</name>
    <dbReference type="NCBI Taxonomy" id="117903"/>
    <lineage>
        <taxon>Eukaryota</taxon>
        <taxon>Metazoa</taxon>
        <taxon>Spiralia</taxon>
        <taxon>Lophotrochozoa</taxon>
        <taxon>Platyhelminthes</taxon>
        <taxon>Monogenea</taxon>
        <taxon>Polyopisthocotylea</taxon>
        <taxon>Polystomatidea</taxon>
        <taxon>Polystomatidae</taxon>
        <taxon>Protopolystoma</taxon>
    </lineage>
</organism>
<keyword evidence="2" id="KW-1185">Reference proteome</keyword>
<accession>A0A448XQ11</accession>
<dbReference type="Proteomes" id="UP000784294">
    <property type="component" value="Unassembled WGS sequence"/>
</dbReference>
<name>A0A448XQ11_9PLAT</name>